<reference evidence="1" key="2">
    <citation type="submission" date="2018-10" db="UniProtKB">
        <authorList>
            <consortium name="EnsemblPlants"/>
        </authorList>
    </citation>
    <scope>IDENTIFICATION</scope>
</reference>
<sequence>MVVLMEYAPGVGVTMKRKGEEEPGLFAFPDDGDGGSVPVSCRATKMRRLEIAGAGHDVPAAAAVGTEGDVMMAEEPPAPSLGAAEGEKRAVVVYGPAVDAARAGGRLGLLGQWRLPPWAPLSAGAEWIRDMLREADGRTVRAVLSSAQEEGSADLALVPWGAAHVAAEANQPSTAAETVDGEEDAEGTAAMDIEEEREHHQAQAVATGCGEGYLCRWPQHCLAPPPLPAVRQATPAVWSW</sequence>
<dbReference type="Gramene" id="TraesCS7A03G0577800.1">
    <property type="protein sequence ID" value="TraesCS7A03G0577800.1.CDS1"/>
    <property type="gene ID" value="TraesCS7A03G0577800"/>
</dbReference>
<name>A0A3B6RHZ6_WHEAT</name>
<protein>
    <submittedName>
        <fullName evidence="1">Uncharacterized protein</fullName>
    </submittedName>
</protein>
<proteinExistence type="predicted"/>
<dbReference type="EnsemblPlants" id="TraesCS7A02G251800.1">
    <property type="protein sequence ID" value="TraesCS7A02G251800.1.cds1"/>
    <property type="gene ID" value="TraesCS7A02G251800"/>
</dbReference>
<evidence type="ECO:0000313" key="2">
    <source>
        <dbReference type="Proteomes" id="UP000019116"/>
    </source>
</evidence>
<dbReference type="PANTHER" id="PTHR35510:SF2">
    <property type="entry name" value="OS08G0520600 PROTEIN"/>
    <property type="match status" value="1"/>
</dbReference>
<keyword evidence="2" id="KW-1185">Reference proteome</keyword>
<dbReference type="Gramene" id="TraesNOR7A03G03934530.1">
    <property type="protein sequence ID" value="TraesNOR7A03G03934530.1.CDS1"/>
    <property type="gene ID" value="TraesNOR7A03G03934530"/>
</dbReference>
<dbReference type="Gramene" id="TraesROB_scaffold_013788_01G000500.1">
    <property type="protein sequence ID" value="TraesROB_scaffold_013788_01G000500.1"/>
    <property type="gene ID" value="TraesROB_scaffold_013788_01G000500"/>
</dbReference>
<dbReference type="Gramene" id="TraesCAD_scaffold_037918_01G000100.1">
    <property type="protein sequence ID" value="TraesCAD_scaffold_037918_01G000100.1"/>
    <property type="gene ID" value="TraesCAD_scaffold_037918_01G000100"/>
</dbReference>
<dbReference type="Gramene" id="TraesCS7A02G251800.1">
    <property type="protein sequence ID" value="TraesCS7A02G251800.1.cds1"/>
    <property type="gene ID" value="TraesCS7A02G251800"/>
</dbReference>
<dbReference type="Gramene" id="TraesRN7A0100550000.1">
    <property type="protein sequence ID" value="TraesRN7A0100550000.1"/>
    <property type="gene ID" value="TraesRN7A0100550000"/>
</dbReference>
<dbReference type="Gramene" id="TraesJAG7A03G03873550.1">
    <property type="protein sequence ID" value="TraesJAG7A03G03873550.1.CDS1"/>
    <property type="gene ID" value="TraesJAG7A03G03873550"/>
</dbReference>
<dbReference type="Gramene" id="TraesLAC7A03G03844310.1">
    <property type="protein sequence ID" value="TraesLAC7A03G03844310.1.CDS1"/>
    <property type="gene ID" value="TraesLAC7A03G03844310"/>
</dbReference>
<organism evidence="1">
    <name type="scientific">Triticum aestivum</name>
    <name type="common">Wheat</name>
    <dbReference type="NCBI Taxonomy" id="4565"/>
    <lineage>
        <taxon>Eukaryota</taxon>
        <taxon>Viridiplantae</taxon>
        <taxon>Streptophyta</taxon>
        <taxon>Embryophyta</taxon>
        <taxon>Tracheophyta</taxon>
        <taxon>Spermatophyta</taxon>
        <taxon>Magnoliopsida</taxon>
        <taxon>Liliopsida</taxon>
        <taxon>Poales</taxon>
        <taxon>Poaceae</taxon>
        <taxon>BOP clade</taxon>
        <taxon>Pooideae</taxon>
        <taxon>Triticodae</taxon>
        <taxon>Triticeae</taxon>
        <taxon>Triticinae</taxon>
        <taxon>Triticum</taxon>
    </lineage>
</organism>
<dbReference type="Gramene" id="TraesPARA_EIv1.0_2283110.1">
    <property type="protein sequence ID" value="TraesPARA_EIv1.0_2283110.1.CDS1"/>
    <property type="gene ID" value="TraesPARA_EIv1.0_2283110"/>
</dbReference>
<dbReference type="Gramene" id="TraesWEE_scaffold_044327_01G000500.1">
    <property type="protein sequence ID" value="TraesWEE_scaffold_044327_01G000500.1"/>
    <property type="gene ID" value="TraesWEE_scaffold_044327_01G000500"/>
</dbReference>
<dbReference type="Gramene" id="TraesLDM7A03G03896050.1">
    <property type="protein sequence ID" value="TraesLDM7A03G03896050.1.CDS1"/>
    <property type="gene ID" value="TraesLDM7A03G03896050"/>
</dbReference>
<dbReference type="Gramene" id="TraesSYM7A03G03842890.1">
    <property type="protein sequence ID" value="TraesSYM7A03G03842890.1.CDS1"/>
    <property type="gene ID" value="TraesSYM7A03G03842890"/>
</dbReference>
<accession>A0A3B6RHZ6</accession>
<dbReference type="Gramene" id="TraesCLE_scaffold_023176_01G000500.1">
    <property type="protein sequence ID" value="TraesCLE_scaffold_023176_01G000500.1"/>
    <property type="gene ID" value="TraesCLE_scaffold_023176_01G000500"/>
</dbReference>
<dbReference type="AlphaFoldDB" id="A0A3B6RHZ6"/>
<evidence type="ECO:0000313" key="1">
    <source>
        <dbReference type="EnsemblPlants" id="TraesCS7A02G251800.1.cds1"/>
    </source>
</evidence>
<dbReference type="OrthoDB" id="691075at2759"/>
<dbReference type="Gramene" id="TraesJUL7A03G03927070.1">
    <property type="protein sequence ID" value="TraesJUL7A03G03927070.1.CDS1"/>
    <property type="gene ID" value="TraesJUL7A03G03927070"/>
</dbReference>
<dbReference type="Gramene" id="TraesMAC7A03G03892670.1">
    <property type="protein sequence ID" value="TraesMAC7A03G03892670.1.CDS1"/>
    <property type="gene ID" value="TraesMAC7A03G03892670"/>
</dbReference>
<dbReference type="Proteomes" id="UP000019116">
    <property type="component" value="Chromosome 7A"/>
</dbReference>
<dbReference type="Gramene" id="TraesARI7A03G03863190.1">
    <property type="protein sequence ID" value="TraesARI7A03G03863190.1.CDS1"/>
    <property type="gene ID" value="TraesARI7A03G03863190"/>
</dbReference>
<dbReference type="Gramene" id="TraesSTA7A03G03886950.1">
    <property type="protein sequence ID" value="TraesSTA7A03G03886950.1.CDS1"/>
    <property type="gene ID" value="TraesSTA7A03G03886950"/>
</dbReference>
<dbReference type="PANTHER" id="PTHR35510">
    <property type="entry name" value="DBH-LIKE MONOOXYGENASE"/>
    <property type="match status" value="1"/>
</dbReference>
<reference evidence="1" key="1">
    <citation type="submission" date="2018-08" db="EMBL/GenBank/DDBJ databases">
        <authorList>
            <person name="Rossello M."/>
        </authorList>
    </citation>
    <scope>NUCLEOTIDE SEQUENCE [LARGE SCALE GENOMIC DNA]</scope>
    <source>
        <strain evidence="1">cv. Chinese Spring</strain>
    </source>
</reference>